<proteinExistence type="predicted"/>
<dbReference type="EMBL" id="OX596100">
    <property type="protein sequence ID" value="CAI9696056.1"/>
    <property type="molecule type" value="Genomic_DNA"/>
</dbReference>
<organism evidence="1 2">
    <name type="scientific">Rangifer tarandus platyrhynchus</name>
    <name type="common">Svalbard reindeer</name>
    <dbReference type="NCBI Taxonomy" id="3082113"/>
    <lineage>
        <taxon>Eukaryota</taxon>
        <taxon>Metazoa</taxon>
        <taxon>Chordata</taxon>
        <taxon>Craniata</taxon>
        <taxon>Vertebrata</taxon>
        <taxon>Euteleostomi</taxon>
        <taxon>Mammalia</taxon>
        <taxon>Eutheria</taxon>
        <taxon>Laurasiatheria</taxon>
        <taxon>Artiodactyla</taxon>
        <taxon>Ruminantia</taxon>
        <taxon>Pecora</taxon>
        <taxon>Cervidae</taxon>
        <taxon>Odocoileinae</taxon>
        <taxon>Rangifer</taxon>
    </lineage>
</organism>
<gene>
    <name evidence="1" type="ORF">MRATA1EN3_LOCUS7269</name>
</gene>
<name>A0ACB0E6F9_RANTA</name>
<accession>A0ACB0E6F9</accession>
<sequence length="349" mass="36012">MGLSVPELNPLEKALLCTHVEEERPGRQEPGLGARTPSSSHQGHQQHPSHPRSRPEREQERDRPPSPRGLRSADPTAAGGKGSDPSKALAFRGQQRTSTQGPKLPAKESSRLDPGQPGTSRDWAESPGRGSLPGPAPDHLLQPSSGVHHGRGCGAVASLQVQRGSQHRGELLPAAPGSFTGARGERAGGGGVRRPGLRSRHEHAPRSGHSQAHAHVHALPSPPAGGLRPPRVLGLGIAVAVVAAVAEGAVVSPRPSSDSGWGGCTSPPRSDVNGLGPPAWEVAAGSLGPAGPQEAPRLRAPSRPFLRGPRPPSVLPTAFSVPPACGAPVAPRWAPATGGTRQGLQTRQR</sequence>
<protein>
    <submittedName>
        <fullName evidence="1">Uncharacterized protein</fullName>
    </submittedName>
</protein>
<evidence type="ECO:0000313" key="2">
    <source>
        <dbReference type="Proteomes" id="UP001162501"/>
    </source>
</evidence>
<evidence type="ECO:0000313" key="1">
    <source>
        <dbReference type="EMBL" id="CAI9696056.1"/>
    </source>
</evidence>
<reference evidence="1" key="1">
    <citation type="submission" date="2023-05" db="EMBL/GenBank/DDBJ databases">
        <authorList>
            <consortium name="ELIXIR-Norway"/>
        </authorList>
    </citation>
    <scope>NUCLEOTIDE SEQUENCE</scope>
</reference>
<dbReference type="Proteomes" id="UP001162501">
    <property type="component" value="Chromosome 16"/>
</dbReference>